<reference evidence="2" key="2">
    <citation type="submission" date="2021-01" db="EMBL/GenBank/DDBJ databases">
        <authorList>
            <person name="Kang M."/>
        </authorList>
    </citation>
    <scope>NUCLEOTIDE SEQUENCE</scope>
    <source>
        <strain evidence="2">KACC 17527</strain>
    </source>
</reference>
<feature type="signal peptide" evidence="1">
    <location>
        <begin position="1"/>
        <end position="20"/>
    </location>
</feature>
<reference evidence="2" key="1">
    <citation type="journal article" date="2012" name="J. Microbiol. Biotechnol.">
        <title>Ramlibacter ginsenosidimutans sp. nov., with ginsenoside-converting activity.</title>
        <authorList>
            <person name="Wang L."/>
            <person name="An D.S."/>
            <person name="Kim S.G."/>
            <person name="Jin F.X."/>
            <person name="Kim S.C."/>
            <person name="Lee S.T."/>
            <person name="Im W.T."/>
        </authorList>
    </citation>
    <scope>NUCLEOTIDE SEQUENCE</scope>
    <source>
        <strain evidence="2">KACC 17527</strain>
    </source>
</reference>
<dbReference type="EMBL" id="JAEPWM010000002">
    <property type="protein sequence ID" value="MBK6006146.1"/>
    <property type="molecule type" value="Genomic_DNA"/>
</dbReference>
<keyword evidence="1" id="KW-0732">Signal</keyword>
<organism evidence="2 3">
    <name type="scientific">Ramlibacter ginsenosidimutans</name>
    <dbReference type="NCBI Taxonomy" id="502333"/>
    <lineage>
        <taxon>Bacteria</taxon>
        <taxon>Pseudomonadati</taxon>
        <taxon>Pseudomonadota</taxon>
        <taxon>Betaproteobacteria</taxon>
        <taxon>Burkholderiales</taxon>
        <taxon>Comamonadaceae</taxon>
        <taxon>Ramlibacter</taxon>
    </lineage>
</organism>
<accession>A0A934TRF2</accession>
<proteinExistence type="predicted"/>
<dbReference type="InterPro" id="IPR022061">
    <property type="entry name" value="DUF3617"/>
</dbReference>
<evidence type="ECO:0000256" key="1">
    <source>
        <dbReference type="SAM" id="SignalP"/>
    </source>
</evidence>
<feature type="chain" id="PRO_5036737332" evidence="1">
    <location>
        <begin position="21"/>
        <end position="178"/>
    </location>
</feature>
<gene>
    <name evidence="2" type="ORF">JJB11_08555</name>
</gene>
<dbReference type="Proteomes" id="UP000630528">
    <property type="component" value="Unassembled WGS sequence"/>
</dbReference>
<name>A0A934TRF2_9BURK</name>
<evidence type="ECO:0000313" key="3">
    <source>
        <dbReference type="Proteomes" id="UP000630528"/>
    </source>
</evidence>
<keyword evidence="3" id="KW-1185">Reference proteome</keyword>
<comment type="caution">
    <text evidence="2">The sequence shown here is derived from an EMBL/GenBank/DDBJ whole genome shotgun (WGS) entry which is preliminary data.</text>
</comment>
<dbReference type="AlphaFoldDB" id="A0A934TRF2"/>
<dbReference type="RefSeq" id="WP_201168460.1">
    <property type="nucleotide sequence ID" value="NZ_JAEPWM010000002.1"/>
</dbReference>
<dbReference type="Pfam" id="PF12276">
    <property type="entry name" value="DUF3617"/>
    <property type="match status" value="1"/>
</dbReference>
<sequence length="178" mass="19391">MHKHLFTAAAVLALALPAAAQTMKPGLWEINNKVSGGQMDQAMAEMQKQMAQMPQDQRKQMEAMMAQRGVQVTPGANGGMGVRMCMTREMVERNEVPTRQDCTSTQGKRTGNSIHVAFTCRNPPSSGEGDVSFTPESYTSHMVVTTTVQGRPETMTMDATGKFLKADCGDIKPVVPRK</sequence>
<protein>
    <submittedName>
        <fullName evidence="2">DUF3617 domain-containing protein</fullName>
    </submittedName>
</protein>
<evidence type="ECO:0000313" key="2">
    <source>
        <dbReference type="EMBL" id="MBK6006146.1"/>
    </source>
</evidence>